<evidence type="ECO:0000313" key="3">
    <source>
        <dbReference type="EMBL" id="MDV7223722.1"/>
    </source>
</evidence>
<dbReference type="PROSITE" id="PS51257">
    <property type="entry name" value="PROKAR_LIPOPROTEIN"/>
    <property type="match status" value="1"/>
</dbReference>
<gene>
    <name evidence="3" type="ORF">R5A26_48200</name>
</gene>
<name>A0ABU4FT30_9ACTN</name>
<reference evidence="3 4" key="1">
    <citation type="submission" date="2023-10" db="EMBL/GenBank/DDBJ databases">
        <title>Characterization of rhizosphere-enriched actinobacteria from wheat plants lab-grown on chernevaya soil.</title>
        <authorList>
            <person name="Tikhonova E.N."/>
            <person name="Konopkin A."/>
            <person name="Kravchenko I.K."/>
        </authorList>
    </citation>
    <scope>NUCLEOTIDE SEQUENCE [LARGE SCALE GENOMIC DNA]</scope>
    <source>
        <strain evidence="3 4">RR29</strain>
    </source>
</reference>
<evidence type="ECO:0000256" key="2">
    <source>
        <dbReference type="SAM" id="SignalP"/>
    </source>
</evidence>
<feature type="region of interest" description="Disordered" evidence="1">
    <location>
        <begin position="22"/>
        <end position="62"/>
    </location>
</feature>
<accession>A0ABU4FT30</accession>
<evidence type="ECO:0000313" key="4">
    <source>
        <dbReference type="Proteomes" id="UP001187346"/>
    </source>
</evidence>
<comment type="caution">
    <text evidence="3">The sequence shown here is derived from an EMBL/GenBank/DDBJ whole genome shotgun (WGS) entry which is preliminary data.</text>
</comment>
<dbReference type="EMBL" id="JAWMAJ010000359">
    <property type="protein sequence ID" value="MDV7223722.1"/>
    <property type="molecule type" value="Genomic_DNA"/>
</dbReference>
<keyword evidence="4" id="KW-1185">Reference proteome</keyword>
<feature type="signal peptide" evidence="2">
    <location>
        <begin position="1"/>
        <end position="25"/>
    </location>
</feature>
<feature type="chain" id="PRO_5047534086" description="Lipoprotein" evidence="2">
    <location>
        <begin position="26"/>
        <end position="283"/>
    </location>
</feature>
<evidence type="ECO:0000256" key="1">
    <source>
        <dbReference type="SAM" id="MobiDB-lite"/>
    </source>
</evidence>
<dbReference type="RefSeq" id="WP_317776076.1">
    <property type="nucleotide sequence ID" value="NZ_JAWMAJ010000359.1"/>
</dbReference>
<proteinExistence type="predicted"/>
<feature type="region of interest" description="Disordered" evidence="1">
    <location>
        <begin position="261"/>
        <end position="283"/>
    </location>
</feature>
<dbReference type="Proteomes" id="UP001187346">
    <property type="component" value="Unassembled WGS sequence"/>
</dbReference>
<feature type="compositionally biased region" description="Low complexity" evidence="1">
    <location>
        <begin position="37"/>
        <end position="50"/>
    </location>
</feature>
<evidence type="ECO:0008006" key="5">
    <source>
        <dbReference type="Google" id="ProtNLM"/>
    </source>
</evidence>
<keyword evidence="2" id="KW-0732">Signal</keyword>
<sequence length="283" mass="29891">MTGWRAVLGAAAGVLLLAGCSSGSSDDPKAEGTPKKGSGASPSASAAASPVNEPYTLAQDRAPRTPAEAVRFVRELTVRADYFGTGYRKRDPFESDPAEWAVLDEDCLWRREGLPGTVLASLTRMYELPAKGGKGPVYVSLTVTVHQDVVSARRDMAGSLEEALRCPVQQLNASDRVRGLYSRADAFAEGRTVVSDDDLTESGDWVADGAKAHPFDWYKFRMGPVTVAATARHGSGRTETEDSTVTTDMAKGMTFVAASIDSRGKAGDASATAEPTEPKGAGQ</sequence>
<protein>
    <recommendedName>
        <fullName evidence="5">Lipoprotein</fullName>
    </recommendedName>
</protein>
<organism evidence="3 4">
    <name type="scientific">Streptomyces prunicolor</name>
    <dbReference type="NCBI Taxonomy" id="67348"/>
    <lineage>
        <taxon>Bacteria</taxon>
        <taxon>Bacillati</taxon>
        <taxon>Actinomycetota</taxon>
        <taxon>Actinomycetes</taxon>
        <taxon>Kitasatosporales</taxon>
        <taxon>Streptomycetaceae</taxon>
        <taxon>Streptomyces</taxon>
    </lineage>
</organism>